<organism evidence="2 3">
    <name type="scientific">Coniella lustricola</name>
    <dbReference type="NCBI Taxonomy" id="2025994"/>
    <lineage>
        <taxon>Eukaryota</taxon>
        <taxon>Fungi</taxon>
        <taxon>Dikarya</taxon>
        <taxon>Ascomycota</taxon>
        <taxon>Pezizomycotina</taxon>
        <taxon>Sordariomycetes</taxon>
        <taxon>Sordariomycetidae</taxon>
        <taxon>Diaporthales</taxon>
        <taxon>Schizoparmaceae</taxon>
        <taxon>Coniella</taxon>
    </lineage>
</organism>
<gene>
    <name evidence="2" type="ORF">BD289DRAFT_425574</name>
</gene>
<evidence type="ECO:0000256" key="1">
    <source>
        <dbReference type="SAM" id="MobiDB-lite"/>
    </source>
</evidence>
<evidence type="ECO:0000313" key="3">
    <source>
        <dbReference type="Proteomes" id="UP000241462"/>
    </source>
</evidence>
<proteinExistence type="predicted"/>
<dbReference type="EMBL" id="KZ678389">
    <property type="protein sequence ID" value="PSR97708.1"/>
    <property type="molecule type" value="Genomic_DNA"/>
</dbReference>
<keyword evidence="3" id="KW-1185">Reference proteome</keyword>
<dbReference type="Proteomes" id="UP000241462">
    <property type="component" value="Unassembled WGS sequence"/>
</dbReference>
<reference evidence="2 3" key="1">
    <citation type="journal article" date="2018" name="Mycol. Prog.">
        <title>Coniella lustricola, a new species from submerged detritus.</title>
        <authorList>
            <person name="Raudabaugh D.B."/>
            <person name="Iturriaga T."/>
            <person name="Carver A."/>
            <person name="Mondo S."/>
            <person name="Pangilinan J."/>
            <person name="Lipzen A."/>
            <person name="He G."/>
            <person name="Amirebrahimi M."/>
            <person name="Grigoriev I.V."/>
            <person name="Miller A.N."/>
        </authorList>
    </citation>
    <scope>NUCLEOTIDE SEQUENCE [LARGE SCALE GENOMIC DNA]</scope>
    <source>
        <strain evidence="2 3">B22-T-1</strain>
    </source>
</reference>
<feature type="region of interest" description="Disordered" evidence="1">
    <location>
        <begin position="1"/>
        <end position="70"/>
    </location>
</feature>
<dbReference type="InParanoid" id="A0A2T3AHF9"/>
<sequence length="70" mass="8083">MHLHAGPLSCKSPTSKRSMKHVQRQSPWPDEKTIKTDQSAQAGRQRRKENKEQRAETARSVFSAEHETRN</sequence>
<accession>A0A2T3AHF9</accession>
<name>A0A2T3AHF9_9PEZI</name>
<protein>
    <submittedName>
        <fullName evidence="2">Uncharacterized protein</fullName>
    </submittedName>
</protein>
<dbReference type="AlphaFoldDB" id="A0A2T3AHF9"/>
<evidence type="ECO:0000313" key="2">
    <source>
        <dbReference type="EMBL" id="PSR97708.1"/>
    </source>
</evidence>